<dbReference type="Proteomes" id="UP001314261">
    <property type="component" value="Unassembled WGS sequence"/>
</dbReference>
<reference evidence="2 3" key="1">
    <citation type="submission" date="2023-10" db="EMBL/GenBank/DDBJ databases">
        <authorList>
            <person name="Botero Cardona J."/>
        </authorList>
    </citation>
    <scope>NUCLEOTIDE SEQUENCE [LARGE SCALE GENOMIC DNA]</scope>
    <source>
        <strain evidence="2 3">R-54839</strain>
    </source>
</reference>
<evidence type="ECO:0000313" key="3">
    <source>
        <dbReference type="Proteomes" id="UP001314261"/>
    </source>
</evidence>
<evidence type="ECO:0000313" key="2">
    <source>
        <dbReference type="EMBL" id="CAK1224649.1"/>
    </source>
</evidence>
<name>A0ABN9YI19_9LACO</name>
<protein>
    <submittedName>
        <fullName evidence="2">Uncharacterized protein</fullName>
    </submittedName>
</protein>
<gene>
    <name evidence="2" type="ORF">R54839_PPFHFPJH_00134</name>
</gene>
<keyword evidence="3" id="KW-1185">Reference proteome</keyword>
<evidence type="ECO:0000256" key="1">
    <source>
        <dbReference type="SAM" id="MobiDB-lite"/>
    </source>
</evidence>
<proteinExistence type="predicted"/>
<organism evidence="2 3">
    <name type="scientific">Fructobacillus fructosus</name>
    <dbReference type="NCBI Taxonomy" id="1631"/>
    <lineage>
        <taxon>Bacteria</taxon>
        <taxon>Bacillati</taxon>
        <taxon>Bacillota</taxon>
        <taxon>Bacilli</taxon>
        <taxon>Lactobacillales</taxon>
        <taxon>Lactobacillaceae</taxon>
        <taxon>Fructobacillus</taxon>
    </lineage>
</organism>
<dbReference type="EMBL" id="CAUZLR010000001">
    <property type="protein sequence ID" value="CAK1224649.1"/>
    <property type="molecule type" value="Genomic_DNA"/>
</dbReference>
<sequence length="39" mass="4535">MPNIENHMVTDQDEFNKRGLGYIDQSSVYDEEVDDETIS</sequence>
<feature type="region of interest" description="Disordered" evidence="1">
    <location>
        <begin position="1"/>
        <end position="20"/>
    </location>
</feature>
<accession>A0ABN9YI19</accession>
<feature type="compositionally biased region" description="Basic and acidic residues" evidence="1">
    <location>
        <begin position="8"/>
        <end position="17"/>
    </location>
</feature>
<comment type="caution">
    <text evidence="2">The sequence shown here is derived from an EMBL/GenBank/DDBJ whole genome shotgun (WGS) entry which is preliminary data.</text>
</comment>